<dbReference type="STRING" id="28128.HMPREF3226_00182"/>
<dbReference type="AlphaFoldDB" id="A0A133QN13"/>
<organism evidence="1 2">
    <name type="scientific">Prevotella corporis</name>
    <dbReference type="NCBI Taxonomy" id="28128"/>
    <lineage>
        <taxon>Bacteria</taxon>
        <taxon>Pseudomonadati</taxon>
        <taxon>Bacteroidota</taxon>
        <taxon>Bacteroidia</taxon>
        <taxon>Bacteroidales</taxon>
        <taxon>Prevotellaceae</taxon>
        <taxon>Prevotella</taxon>
    </lineage>
</organism>
<accession>A0A133QN13</accession>
<keyword evidence="2" id="KW-1185">Reference proteome</keyword>
<evidence type="ECO:0000313" key="2">
    <source>
        <dbReference type="Proteomes" id="UP000070533"/>
    </source>
</evidence>
<proteinExistence type="predicted"/>
<reference evidence="2" key="1">
    <citation type="submission" date="2016-01" db="EMBL/GenBank/DDBJ databases">
        <authorList>
            <person name="Mitreva M."/>
            <person name="Pepin K.H."/>
            <person name="Mihindukulasuriya K.A."/>
            <person name="Fulton R."/>
            <person name="Fronick C."/>
            <person name="O'Laughlin M."/>
            <person name="Miner T."/>
            <person name="Herter B."/>
            <person name="Rosa B.A."/>
            <person name="Cordes M."/>
            <person name="Tomlinson C."/>
            <person name="Wollam A."/>
            <person name="Palsikar V.B."/>
            <person name="Mardis E.R."/>
            <person name="Wilson R.K."/>
        </authorList>
    </citation>
    <scope>NUCLEOTIDE SEQUENCE [LARGE SCALE GENOMIC DNA]</scope>
    <source>
        <strain evidence="2">MJR7716</strain>
    </source>
</reference>
<dbReference type="PATRIC" id="fig|28128.5.peg.182"/>
<comment type="caution">
    <text evidence="1">The sequence shown here is derived from an EMBL/GenBank/DDBJ whole genome shotgun (WGS) entry which is preliminary data.</text>
</comment>
<evidence type="ECO:0000313" key="1">
    <source>
        <dbReference type="EMBL" id="KXA44266.1"/>
    </source>
</evidence>
<dbReference type="EMBL" id="LRQG01000010">
    <property type="protein sequence ID" value="KXA44266.1"/>
    <property type="molecule type" value="Genomic_DNA"/>
</dbReference>
<dbReference type="Proteomes" id="UP000070533">
    <property type="component" value="Unassembled WGS sequence"/>
</dbReference>
<name>A0A133QN13_9BACT</name>
<sequence length="44" mass="5373">MLKRDRRQSWTHNNLIMTTDYQCHQIFARRSAILTDRVKNLNIN</sequence>
<gene>
    <name evidence="1" type="ORF">HMPREF3226_00182</name>
</gene>
<protein>
    <submittedName>
        <fullName evidence="1">Uncharacterized protein</fullName>
    </submittedName>
</protein>